<evidence type="ECO:0000313" key="1">
    <source>
        <dbReference type="EMBL" id="ACR14724.1"/>
    </source>
</evidence>
<sequence>MVQSLGTLSFMVHDHINVAIQRNRLPDNFFSIVDNWYRPLAEAVAGKHQALGSTFVLGVQGTQGSGKSTLADFLTVILSTDHQLNTVALSIDDFYLTLEERLSLARTVHPLLKTRGVPGTHDVQLALNTIDQLKALSSGQSLSLPRFNKAIDDREPESAWTRVSQPVDIIIFEGWCVGMQSQSEDELTTSVNRLEADEDPDGRWRHYVNQALAKDYHDLFSRLNALAVLKAPSFACVYEWRLLQEQKLAASLANASAEMKSKILSPEQVERFISHYQRLTEHGLQTLPQQADWTLHLDQNHVITQMTQRDDYA</sequence>
<dbReference type="HOGENOM" id="CLU_056986_2_1_6"/>
<dbReference type="PANTHER" id="PTHR10285">
    <property type="entry name" value="URIDINE KINASE"/>
    <property type="match status" value="1"/>
</dbReference>
<reference evidence="1 2" key="1">
    <citation type="journal article" date="2009" name="PLoS ONE">
        <title>The complete genome of Teredinibacter turnerae T7901: an intracellular endosymbiont of marine wood-boring bivalves (shipworms).</title>
        <authorList>
            <person name="Yang J.C."/>
            <person name="Madupu R."/>
            <person name="Durkin A.S."/>
            <person name="Ekborg N.A."/>
            <person name="Pedamallu C.S."/>
            <person name="Hostetler J.B."/>
            <person name="Radune D."/>
            <person name="Toms B.S."/>
            <person name="Henrissat B."/>
            <person name="Coutinho P.M."/>
            <person name="Schwarz S."/>
            <person name="Field L."/>
            <person name="Trindade-Silva A.E."/>
            <person name="Soares C.A.G."/>
            <person name="Elshahawi S."/>
            <person name="Hanora A."/>
            <person name="Schmidt E.W."/>
            <person name="Haygood M.G."/>
            <person name="Posfai J."/>
            <person name="Benner J."/>
            <person name="Madinger C."/>
            <person name="Nove J."/>
            <person name="Anton B."/>
            <person name="Chaudhary K."/>
            <person name="Foster J."/>
            <person name="Holman A."/>
            <person name="Kumar S."/>
            <person name="Lessard P.A."/>
            <person name="Luyten Y.A."/>
            <person name="Slatko B."/>
            <person name="Wood N."/>
            <person name="Wu B."/>
            <person name="Teplitski M."/>
            <person name="Mougous J.D."/>
            <person name="Ward N."/>
            <person name="Eisen J.A."/>
            <person name="Badger J.H."/>
            <person name="Distel D.L."/>
        </authorList>
    </citation>
    <scope>NUCLEOTIDE SEQUENCE [LARGE SCALE GENOMIC DNA]</scope>
    <source>
        <strain evidence="2">ATCC 39867 / T7901</strain>
    </source>
</reference>
<protein>
    <submittedName>
        <fullName evidence="1">Phosphoribulokinase/Uridine kinase Family Protein</fullName>
    </submittedName>
</protein>
<dbReference type="SUPFAM" id="SSF52540">
    <property type="entry name" value="P-loop containing nucleoside triphosphate hydrolases"/>
    <property type="match status" value="1"/>
</dbReference>
<dbReference type="KEGG" id="ttu:TERTU_3164"/>
<dbReference type="EMBL" id="CP001614">
    <property type="protein sequence ID" value="ACR14724.1"/>
    <property type="molecule type" value="Genomic_DNA"/>
</dbReference>
<dbReference type="GO" id="GO:0016301">
    <property type="term" value="F:kinase activity"/>
    <property type="evidence" value="ECO:0007669"/>
    <property type="project" value="UniProtKB-KW"/>
</dbReference>
<keyword evidence="2" id="KW-1185">Reference proteome</keyword>
<accession>C5BPR4</accession>
<dbReference type="Gene3D" id="3.40.50.300">
    <property type="entry name" value="P-loop containing nucleotide triphosphate hydrolases"/>
    <property type="match status" value="1"/>
</dbReference>
<dbReference type="AlphaFoldDB" id="C5BPR4"/>
<evidence type="ECO:0000313" key="2">
    <source>
        <dbReference type="Proteomes" id="UP000009080"/>
    </source>
</evidence>
<gene>
    <name evidence="1" type="ordered locus">TERTU_3164</name>
</gene>
<name>C5BPR4_TERTT</name>
<dbReference type="InterPro" id="IPR027417">
    <property type="entry name" value="P-loop_NTPase"/>
</dbReference>
<dbReference type="Proteomes" id="UP000009080">
    <property type="component" value="Chromosome"/>
</dbReference>
<proteinExistence type="predicted"/>
<dbReference type="STRING" id="377629.TERTU_3164"/>
<organism evidence="1 2">
    <name type="scientific">Teredinibacter turnerae (strain ATCC 39867 / T7901)</name>
    <dbReference type="NCBI Taxonomy" id="377629"/>
    <lineage>
        <taxon>Bacteria</taxon>
        <taxon>Pseudomonadati</taxon>
        <taxon>Pseudomonadota</taxon>
        <taxon>Gammaproteobacteria</taxon>
        <taxon>Cellvibrionales</taxon>
        <taxon>Cellvibrionaceae</taxon>
        <taxon>Teredinibacter</taxon>
    </lineage>
</organism>
<dbReference type="eggNOG" id="COG4240">
    <property type="taxonomic scope" value="Bacteria"/>
</dbReference>